<proteinExistence type="predicted"/>
<dbReference type="Pfam" id="PF00990">
    <property type="entry name" value="GGDEF"/>
    <property type="match status" value="1"/>
</dbReference>
<dbReference type="OrthoDB" id="7057390at2"/>
<organism evidence="4 5">
    <name type="scientific">Persephonella hydrogeniphila</name>
    <dbReference type="NCBI Taxonomy" id="198703"/>
    <lineage>
        <taxon>Bacteria</taxon>
        <taxon>Pseudomonadati</taxon>
        <taxon>Aquificota</taxon>
        <taxon>Aquificia</taxon>
        <taxon>Aquificales</taxon>
        <taxon>Hydrogenothermaceae</taxon>
        <taxon>Persephonella</taxon>
    </lineage>
</organism>
<accession>A0A285NF76</accession>
<dbReference type="InterPro" id="IPR001633">
    <property type="entry name" value="EAL_dom"/>
</dbReference>
<dbReference type="Gene3D" id="3.30.70.270">
    <property type="match status" value="1"/>
</dbReference>
<name>A0A285NF76_9AQUI</name>
<dbReference type="RefSeq" id="WP_097000365.1">
    <property type="nucleotide sequence ID" value="NZ_OBEI01000004.1"/>
</dbReference>
<gene>
    <name evidence="4" type="ORF">SAMN06265182_1191</name>
</gene>
<feature type="transmembrane region" description="Helical" evidence="1">
    <location>
        <begin position="174"/>
        <end position="193"/>
    </location>
</feature>
<feature type="transmembrane region" description="Helical" evidence="1">
    <location>
        <begin position="6"/>
        <end position="26"/>
    </location>
</feature>
<dbReference type="AlphaFoldDB" id="A0A285NF76"/>
<keyword evidence="1" id="KW-0472">Membrane</keyword>
<dbReference type="InterPro" id="IPR043128">
    <property type="entry name" value="Rev_trsase/Diguanyl_cyclase"/>
</dbReference>
<evidence type="ECO:0000313" key="4">
    <source>
        <dbReference type="EMBL" id="SNZ08164.1"/>
    </source>
</evidence>
<dbReference type="PROSITE" id="PS50887">
    <property type="entry name" value="GGDEF"/>
    <property type="match status" value="1"/>
</dbReference>
<dbReference type="PANTHER" id="PTHR33121:SF71">
    <property type="entry name" value="OXYGEN SENSOR PROTEIN DOSP"/>
    <property type="match status" value="1"/>
</dbReference>
<feature type="domain" description="EAL" evidence="2">
    <location>
        <begin position="605"/>
        <end position="844"/>
    </location>
</feature>
<dbReference type="InterPro" id="IPR000160">
    <property type="entry name" value="GGDEF_dom"/>
</dbReference>
<dbReference type="NCBIfam" id="TIGR00254">
    <property type="entry name" value="GGDEF"/>
    <property type="match status" value="1"/>
</dbReference>
<evidence type="ECO:0000259" key="3">
    <source>
        <dbReference type="PROSITE" id="PS50887"/>
    </source>
</evidence>
<dbReference type="GO" id="GO:0071111">
    <property type="term" value="F:cyclic-guanylate-specific phosphodiesterase activity"/>
    <property type="evidence" value="ECO:0007669"/>
    <property type="project" value="InterPro"/>
</dbReference>
<dbReference type="Pfam" id="PF00563">
    <property type="entry name" value="EAL"/>
    <property type="match status" value="1"/>
</dbReference>
<dbReference type="CDD" id="cd01949">
    <property type="entry name" value="GGDEF"/>
    <property type="match status" value="1"/>
</dbReference>
<dbReference type="FunFam" id="3.30.70.270:FF:000001">
    <property type="entry name" value="Diguanylate cyclase domain protein"/>
    <property type="match status" value="1"/>
</dbReference>
<dbReference type="Gene3D" id="3.20.20.450">
    <property type="entry name" value="EAL domain"/>
    <property type="match status" value="1"/>
</dbReference>
<keyword evidence="1" id="KW-1133">Transmembrane helix</keyword>
<sequence>MTLRKFLIIYLSLMVLVVLPFLYLSIMKVHQNIIYKKTKTDTELIAKQTFNAMFQIMKKGWQRKDLLDFLKSIRKDLQNSPYTLDIYRTQKVEKIFGKVEQPPFTEDVLTAIKQKRQQITEKSGKIEYIFPVIAKDVCIKCHTNAQSGDVLGAIRVSADVQSIISETKKDFSKTLLSIITIPLSIALILGIYLTKRVRTGIDKLYKEIQKISTMKDLEKIRKEKFSFPIQEFNLIFEGIKKIVDKMSNIAVDKEILEMEIALLEKFIITSDVIKNWKDYINLLLKEINQVMRIYTIFSVFKIGDNLFEIELFWYFYPEEKMKKDMEKLIKEKLVETFSVDYEEITLHINHNVSSKEACVIRSVFKDIKLQTKSLILERPSIGGIIGVGVGSDSLSDKTKILVIESILSTLLNVVGSIKAIYRYTKDLEYYATRDPLTNLYNQRVFWELINYEVKRASTHKYKFSLLVIDLDNFKAINDSYGHKFGDKFLIEVANLLEQSIKPGDIVARYGGDEFVIVLPETDAEKAKIVAKRIVETANSFYINTPDGKKINPQFSVGIATFPDNADNEKDLFTIADSMMYKAKMSGKGHVRFPTESDMQEIIKKEQEINLLLIDSINKGNVIPVFQPIINNKTGDIFAYEVLSRLRINNRLIPASKFIEVAEKTGLIHKMDLISIEKALKYLKDSNKKIFINLNPKSFTIQDFFKNIRSIMEKYRIRTERIVFEITERDTVKNFSLLQNLINEQKEHGFYFAIDDFGSGFSSFYYLKQLPIDFIKIEGEFIRNITLDEKDKAFVESIIILAKKLNIKIIAEYVESEEILEMVKELGIEYAQGYYIGKPNIKVDI</sequence>
<dbReference type="InterPro" id="IPR029787">
    <property type="entry name" value="Nucleotide_cyclase"/>
</dbReference>
<dbReference type="SUPFAM" id="SSF141868">
    <property type="entry name" value="EAL domain-like"/>
    <property type="match status" value="1"/>
</dbReference>
<dbReference type="PANTHER" id="PTHR33121">
    <property type="entry name" value="CYCLIC DI-GMP PHOSPHODIESTERASE PDEF"/>
    <property type="match status" value="1"/>
</dbReference>
<dbReference type="SUPFAM" id="SSF55073">
    <property type="entry name" value="Nucleotide cyclase"/>
    <property type="match status" value="1"/>
</dbReference>
<keyword evidence="1" id="KW-0812">Transmembrane</keyword>
<dbReference type="SMART" id="SM00052">
    <property type="entry name" value="EAL"/>
    <property type="match status" value="1"/>
</dbReference>
<dbReference type="SMART" id="SM00267">
    <property type="entry name" value="GGDEF"/>
    <property type="match status" value="1"/>
</dbReference>
<dbReference type="InterPro" id="IPR035919">
    <property type="entry name" value="EAL_sf"/>
</dbReference>
<dbReference type="EMBL" id="OBEI01000004">
    <property type="protein sequence ID" value="SNZ08164.1"/>
    <property type="molecule type" value="Genomic_DNA"/>
</dbReference>
<evidence type="ECO:0000256" key="1">
    <source>
        <dbReference type="SAM" id="Phobius"/>
    </source>
</evidence>
<evidence type="ECO:0000259" key="2">
    <source>
        <dbReference type="PROSITE" id="PS50883"/>
    </source>
</evidence>
<evidence type="ECO:0000313" key="5">
    <source>
        <dbReference type="Proteomes" id="UP000219036"/>
    </source>
</evidence>
<protein>
    <submittedName>
        <fullName evidence="4">Diguanylate cyclase/phosphodiesterase</fullName>
    </submittedName>
</protein>
<dbReference type="Proteomes" id="UP000219036">
    <property type="component" value="Unassembled WGS sequence"/>
</dbReference>
<keyword evidence="5" id="KW-1185">Reference proteome</keyword>
<dbReference type="PROSITE" id="PS50883">
    <property type="entry name" value="EAL"/>
    <property type="match status" value="1"/>
</dbReference>
<dbReference type="Gene3D" id="3.30.450.290">
    <property type="match status" value="1"/>
</dbReference>
<dbReference type="InterPro" id="IPR050706">
    <property type="entry name" value="Cyclic-di-GMP_PDE-like"/>
</dbReference>
<dbReference type="CDD" id="cd01948">
    <property type="entry name" value="EAL"/>
    <property type="match status" value="1"/>
</dbReference>
<reference evidence="5" key="1">
    <citation type="submission" date="2017-09" db="EMBL/GenBank/DDBJ databases">
        <authorList>
            <person name="Varghese N."/>
            <person name="Submissions S."/>
        </authorList>
    </citation>
    <scope>NUCLEOTIDE SEQUENCE [LARGE SCALE GENOMIC DNA]</scope>
    <source>
        <strain evidence="5">DSM 15103</strain>
    </source>
</reference>
<feature type="domain" description="GGDEF" evidence="3">
    <location>
        <begin position="461"/>
        <end position="595"/>
    </location>
</feature>